<reference evidence="3" key="1">
    <citation type="submission" date="2015-11" db="EMBL/GenBank/DDBJ databases">
        <title>Complete genome sequence of a polyethylene-glycol degrader Sphingopyxis macrogoltabida 203N (NBRC 111659).</title>
        <authorList>
            <person name="Yoshiyuki O."/>
            <person name="Shouta N."/>
            <person name="Nagata Y."/>
            <person name="Numata M."/>
            <person name="Tsuchikane K."/>
            <person name="Hosoyama A."/>
            <person name="Yamazoe A."/>
            <person name="Tsuda M."/>
            <person name="Fujita N."/>
            <person name="Kawai F."/>
        </authorList>
    </citation>
    <scope>NUCLEOTIDE SEQUENCE [LARGE SCALE GENOMIC DNA]</scope>
    <source>
        <strain evidence="3">203N</strain>
    </source>
</reference>
<dbReference type="Proteomes" id="UP000076088">
    <property type="component" value="Chromosome"/>
</dbReference>
<feature type="transmembrane region" description="Helical" evidence="1">
    <location>
        <begin position="65"/>
        <end position="83"/>
    </location>
</feature>
<reference evidence="2 3" key="2">
    <citation type="journal article" date="2016" name="Genome Announc.">
        <title>Complete Genome Sequence of Sphingopyxis macrogoltabida Strain 203N (NBRC 111659), a Polyethylene Glycol Degrader.</title>
        <authorList>
            <person name="Ohtsubo Y."/>
            <person name="Nonoyama S."/>
            <person name="Nagata Y."/>
            <person name="Numata M."/>
            <person name="Tsuchikane K."/>
            <person name="Hosoyama A."/>
            <person name="Yamazoe A."/>
            <person name="Tsuda M."/>
            <person name="Fujita N."/>
            <person name="Kawai F."/>
        </authorList>
    </citation>
    <scope>NUCLEOTIDE SEQUENCE [LARGE SCALE GENOMIC DNA]</scope>
    <source>
        <strain evidence="2 3">203N</strain>
    </source>
</reference>
<dbReference type="InterPro" id="IPR005325">
    <property type="entry name" value="DUF308_memb"/>
</dbReference>
<dbReference type="InterPro" id="IPR052712">
    <property type="entry name" value="Acid_resist_chaperone_HdeD"/>
</dbReference>
<dbReference type="Pfam" id="PF03729">
    <property type="entry name" value="DUF308"/>
    <property type="match status" value="1"/>
</dbReference>
<accession>A0AAC9AU76</accession>
<gene>
    <name evidence="2" type="ORF">ATM17_03090</name>
</gene>
<evidence type="ECO:0000313" key="3">
    <source>
        <dbReference type="Proteomes" id="UP000076088"/>
    </source>
</evidence>
<dbReference type="EMBL" id="CP013344">
    <property type="protein sequence ID" value="AMU88037.1"/>
    <property type="molecule type" value="Genomic_DNA"/>
</dbReference>
<keyword evidence="1" id="KW-1133">Transmembrane helix</keyword>
<keyword evidence="1" id="KW-0472">Membrane</keyword>
<protein>
    <recommendedName>
        <fullName evidence="4">Acid-resistance membrane protein</fullName>
    </recommendedName>
</protein>
<organism evidence="2 3">
    <name type="scientific">Sphingopyxis macrogoltabida</name>
    <name type="common">Sphingomonas macrogoltabidus</name>
    <dbReference type="NCBI Taxonomy" id="33050"/>
    <lineage>
        <taxon>Bacteria</taxon>
        <taxon>Pseudomonadati</taxon>
        <taxon>Pseudomonadota</taxon>
        <taxon>Alphaproteobacteria</taxon>
        <taxon>Sphingomonadales</taxon>
        <taxon>Sphingomonadaceae</taxon>
        <taxon>Sphingopyxis</taxon>
    </lineage>
</organism>
<dbReference type="RefSeq" id="WP_054724828.1">
    <property type="nucleotide sequence ID" value="NZ_CP009429.1"/>
</dbReference>
<feature type="transmembrane region" description="Helical" evidence="1">
    <location>
        <begin position="32"/>
        <end position="53"/>
    </location>
</feature>
<name>A0AAC9AU76_SPHMC</name>
<sequence>MSTLSMMLRFAGVFSVICGVLAILNPLAATMAAVTLAAIALVLSGGIQLAGAFFETGWRTRAPSLLTAGAALALGLSILFHPVAGAQALTILMGILLLVSGLGKLVLSFSHREDSSFWPLLVSGAVSLLLALLVYRHLQGGRSAILGTFLGVELMLNGLALLAVAALGRRVLAEVRG</sequence>
<dbReference type="GO" id="GO:0005886">
    <property type="term" value="C:plasma membrane"/>
    <property type="evidence" value="ECO:0007669"/>
    <property type="project" value="TreeGrafter"/>
</dbReference>
<keyword evidence="3" id="KW-1185">Reference proteome</keyword>
<dbReference type="KEGG" id="smaz:LH19_03120"/>
<dbReference type="PANTHER" id="PTHR34989">
    <property type="entry name" value="PROTEIN HDED"/>
    <property type="match status" value="1"/>
</dbReference>
<feature type="transmembrane region" description="Helical" evidence="1">
    <location>
        <begin position="117"/>
        <end position="138"/>
    </location>
</feature>
<feature type="transmembrane region" description="Helical" evidence="1">
    <location>
        <begin position="89"/>
        <end position="110"/>
    </location>
</feature>
<dbReference type="AlphaFoldDB" id="A0AAC9AU76"/>
<feature type="transmembrane region" description="Helical" evidence="1">
    <location>
        <begin position="144"/>
        <end position="167"/>
    </location>
</feature>
<evidence type="ECO:0000313" key="2">
    <source>
        <dbReference type="EMBL" id="AMU88037.1"/>
    </source>
</evidence>
<evidence type="ECO:0000256" key="1">
    <source>
        <dbReference type="SAM" id="Phobius"/>
    </source>
</evidence>
<evidence type="ECO:0008006" key="4">
    <source>
        <dbReference type="Google" id="ProtNLM"/>
    </source>
</evidence>
<proteinExistence type="predicted"/>
<dbReference type="PANTHER" id="PTHR34989:SF1">
    <property type="entry name" value="PROTEIN HDED"/>
    <property type="match status" value="1"/>
</dbReference>
<keyword evidence="1" id="KW-0812">Transmembrane</keyword>